<dbReference type="AlphaFoldDB" id="A0A0F7SFL5"/>
<name>A0A0F7SFL5_PHARH</name>
<evidence type="ECO:0000313" key="1">
    <source>
        <dbReference type="EMBL" id="CDZ96373.1"/>
    </source>
</evidence>
<organism evidence="1">
    <name type="scientific">Phaffia rhodozyma</name>
    <name type="common">Yeast</name>
    <name type="synonym">Xanthophyllomyces dendrorhous</name>
    <dbReference type="NCBI Taxonomy" id="264483"/>
    <lineage>
        <taxon>Eukaryota</taxon>
        <taxon>Fungi</taxon>
        <taxon>Dikarya</taxon>
        <taxon>Basidiomycota</taxon>
        <taxon>Agaricomycotina</taxon>
        <taxon>Tremellomycetes</taxon>
        <taxon>Cystofilobasidiales</taxon>
        <taxon>Mrakiaceae</taxon>
        <taxon>Phaffia</taxon>
    </lineage>
</organism>
<proteinExistence type="predicted"/>
<reference evidence="1" key="1">
    <citation type="submission" date="2014-08" db="EMBL/GenBank/DDBJ databases">
        <authorList>
            <person name="Sharma Rahul"/>
            <person name="Thines Marco"/>
        </authorList>
    </citation>
    <scope>NUCLEOTIDE SEQUENCE</scope>
</reference>
<sequence length="88" mass="9872">MTRQRARLPGSLPDGLFKVEASVTAATDTEETTFYTHCTLILSLVFLSSDHQEPKSLIYLFQGSNVSMILLLLCVNLEKLKETLRIGR</sequence>
<protein>
    <submittedName>
        <fullName evidence="1">Uncharacterized protein</fullName>
    </submittedName>
</protein>
<accession>A0A0F7SFL5</accession>
<dbReference type="EMBL" id="LN483143">
    <property type="protein sequence ID" value="CDZ96373.1"/>
    <property type="molecule type" value="Genomic_DNA"/>
</dbReference>